<feature type="region of interest" description="Disordered" evidence="1">
    <location>
        <begin position="1"/>
        <end position="40"/>
    </location>
</feature>
<comment type="caution">
    <text evidence="2">The sequence shown here is derived from an EMBL/GenBank/DDBJ whole genome shotgun (WGS) entry which is preliminary data.</text>
</comment>
<evidence type="ECO:0000313" key="2">
    <source>
        <dbReference type="EMBL" id="GFE65362.1"/>
    </source>
</evidence>
<keyword evidence="3" id="KW-1185">Reference proteome</keyword>
<evidence type="ECO:0000256" key="1">
    <source>
        <dbReference type="SAM" id="MobiDB-lite"/>
    </source>
</evidence>
<accession>A0A6N6JJJ2</accession>
<sequence>MLPPRGPVRSAKDTQPDPKTIPKLSTAPRPKPKKQANATIASRETDVLDWTGATGMVCVSGTLAIGSKRGFEGASGVSDGALAEGGGVDFCDLGALSTSIGLKSGVSKTLESSINVGFFRAGLAPDFARAANTFSRSARASASLSSQFAGNGFLSSGAGALLPGFDDVSALFFFANSDTYNSPQTVYPQTIKSNLTTIVFNTRCEGRT</sequence>
<dbReference type="AlphaFoldDB" id="A0A6N6JJJ2"/>
<dbReference type="Proteomes" id="UP000436822">
    <property type="component" value="Unassembled WGS sequence"/>
</dbReference>
<gene>
    <name evidence="2" type="ORF">KIN_24360</name>
</gene>
<reference evidence="2 3" key="1">
    <citation type="submission" date="2019-12" db="EMBL/GenBank/DDBJ databases">
        <title>Litoreibacter badius sp. nov., a novel bacteriochlorophyll a-containing bacterium in the genus Litoreibacter.</title>
        <authorList>
            <person name="Kanamuro M."/>
            <person name="Takabe Y."/>
            <person name="Mori K."/>
            <person name="Takaichi S."/>
            <person name="Hanada S."/>
        </authorList>
    </citation>
    <scope>NUCLEOTIDE SEQUENCE [LARGE SCALE GENOMIC DNA]</scope>
    <source>
        <strain evidence="2 3">K6</strain>
    </source>
</reference>
<protein>
    <submittedName>
        <fullName evidence="2">Uncharacterized protein</fullName>
    </submittedName>
</protein>
<organism evidence="2 3">
    <name type="scientific">Litoreibacter roseus</name>
    <dbReference type="NCBI Taxonomy" id="2601869"/>
    <lineage>
        <taxon>Bacteria</taxon>
        <taxon>Pseudomonadati</taxon>
        <taxon>Pseudomonadota</taxon>
        <taxon>Alphaproteobacteria</taxon>
        <taxon>Rhodobacterales</taxon>
        <taxon>Roseobacteraceae</taxon>
        <taxon>Litoreibacter</taxon>
    </lineage>
</organism>
<evidence type="ECO:0000313" key="3">
    <source>
        <dbReference type="Proteomes" id="UP000436822"/>
    </source>
</evidence>
<proteinExistence type="predicted"/>
<dbReference type="EMBL" id="BLJE01000002">
    <property type="protein sequence ID" value="GFE65362.1"/>
    <property type="molecule type" value="Genomic_DNA"/>
</dbReference>
<name>A0A6N6JJJ2_9RHOB</name>